<dbReference type="OrthoDB" id="9764164at2"/>
<organism evidence="3 4">
    <name type="scientific">Nocardioides daphniae</name>
    <dbReference type="NCBI Taxonomy" id="402297"/>
    <lineage>
        <taxon>Bacteria</taxon>
        <taxon>Bacillati</taxon>
        <taxon>Actinomycetota</taxon>
        <taxon>Actinomycetes</taxon>
        <taxon>Propionibacteriales</taxon>
        <taxon>Nocardioidaceae</taxon>
        <taxon>Nocardioides</taxon>
    </lineage>
</organism>
<proteinExistence type="predicted"/>
<protein>
    <recommendedName>
        <fullName evidence="6">SGNH/GDSL hydrolase family protein</fullName>
    </recommendedName>
</protein>
<dbReference type="SUPFAM" id="SSF52266">
    <property type="entry name" value="SGNH hydrolase"/>
    <property type="match status" value="1"/>
</dbReference>
<evidence type="ECO:0000313" key="4">
    <source>
        <dbReference type="Proteomes" id="UP000297025"/>
    </source>
</evidence>
<keyword evidence="5" id="KW-1185">Reference proteome</keyword>
<evidence type="ECO:0000313" key="3">
    <source>
        <dbReference type="EMBL" id="QCC77731.1"/>
    </source>
</evidence>
<dbReference type="Proteomes" id="UP000630594">
    <property type="component" value="Unassembled WGS sequence"/>
</dbReference>
<dbReference type="EMBL" id="BMCK01000005">
    <property type="protein sequence ID" value="GGD29009.1"/>
    <property type="molecule type" value="Genomic_DNA"/>
</dbReference>
<dbReference type="EMBL" id="CP038462">
    <property type="protein sequence ID" value="QCC77731.1"/>
    <property type="molecule type" value="Genomic_DNA"/>
</dbReference>
<dbReference type="KEGG" id="ndp:E2C04_12055"/>
<sequence length="531" mass="59390">MAREPIPREVEIHDQPRRPETDPTLGITVGAEMPAARARHRLVTVGDSLTHGFMSGAVHRTDLSWPAITAYELGLAADEFTFPTYGWPTGPGGLPFDLEHLAREFDRRFGSKLDLLETFRAVPWLRRHMDEVEDYWERGEGARRPSDGPPFHNTAVYGWDVLDPQVITATRVEERLATPPDDDFLKQLVEHHALRAARPILHRAAGGDPGRTVLDSVTDLAAGEGVETLVVVLGSNNALGSVVQLKAVWTPEGYDQMSLTQRRDARGGCTLWRPSAFAADWADLVATLRTVRAQHVVVATVPSVTIAPIARGTHRKVRPDSRYFPYYTRPWVTDEDFDPRHDPHLLEEEVRAIDSAIDAYNETIIASVRAARQDGLDWYLFDMGGVLDRLATRRYLNSPWARPAWWEPYELPPELQALDPVPSTRFFRSGPRGRTEGGLFSLDGVHPTTIGYGILAQEVIRVLRTAGVAFFDRQGNPRSDPVTIDFVRLLRADTLVSDPPVSVTESLGLLGWLDDKLDWVSTFLPFVRSPL</sequence>
<reference evidence="2" key="5">
    <citation type="submission" date="2024-05" db="EMBL/GenBank/DDBJ databases">
        <authorList>
            <person name="Sun Q."/>
            <person name="Sedlacek I."/>
        </authorList>
    </citation>
    <scope>NUCLEOTIDE SEQUENCE</scope>
    <source>
        <strain evidence="2">CCM 7403</strain>
    </source>
</reference>
<evidence type="ECO:0000313" key="2">
    <source>
        <dbReference type="EMBL" id="GGD29009.1"/>
    </source>
</evidence>
<dbReference type="Proteomes" id="UP000297025">
    <property type="component" value="Chromosome"/>
</dbReference>
<feature type="compositionally biased region" description="Basic and acidic residues" evidence="1">
    <location>
        <begin position="1"/>
        <end position="21"/>
    </location>
</feature>
<reference evidence="3 4" key="1">
    <citation type="journal article" date="2008" name="Int. J. Syst. Evol. Microbiol.">
        <title>Nocardioides daphniae sp. nov., isolated from Daphnia cucullata (Crustacea: Cladocera).</title>
        <authorList>
            <person name="Toth E.M."/>
            <person name="Keki Z."/>
            <person name="Homonnay Z.G."/>
            <person name="Borsodi A.K."/>
            <person name="Marialigeti K."/>
            <person name="Schumann P."/>
        </authorList>
    </citation>
    <scope>NUCLEOTIDE SEQUENCE [LARGE SCALE GENOMIC DNA]</scope>
    <source>
        <strain evidence="3 4">JCM 16608</strain>
    </source>
</reference>
<evidence type="ECO:0000313" key="5">
    <source>
        <dbReference type="Proteomes" id="UP000630594"/>
    </source>
</evidence>
<reference evidence="3" key="4">
    <citation type="submission" date="2019-03" db="EMBL/GenBank/DDBJ databases">
        <authorList>
            <person name="Huang Y."/>
        </authorList>
    </citation>
    <scope>NUCLEOTIDE SEQUENCE</scope>
    <source>
        <strain evidence="3">JCM 16608</strain>
    </source>
</reference>
<reference evidence="2" key="2">
    <citation type="journal article" date="2014" name="Int. J. Syst. Evol. Microbiol.">
        <title>Complete genome of a new Firmicutes species belonging to the dominant human colonic microbiota ('Ruminococcus bicirculans') reveals two chromosomes and a selective capacity to utilize plant glucans.</title>
        <authorList>
            <consortium name="NISC Comparative Sequencing Program"/>
            <person name="Wegmann U."/>
            <person name="Louis P."/>
            <person name="Goesmann A."/>
            <person name="Henrissat B."/>
            <person name="Duncan S.H."/>
            <person name="Flint H.J."/>
        </authorList>
    </citation>
    <scope>NUCLEOTIDE SEQUENCE</scope>
    <source>
        <strain evidence="2">CCM 7403</strain>
    </source>
</reference>
<dbReference type="RefSeq" id="WP_135832775.1">
    <property type="nucleotide sequence ID" value="NZ_BMCK01000005.1"/>
</dbReference>
<evidence type="ECO:0000256" key="1">
    <source>
        <dbReference type="SAM" id="MobiDB-lite"/>
    </source>
</evidence>
<accession>A0A4P7UDY0</accession>
<reference evidence="5" key="3">
    <citation type="journal article" date="2019" name="Int. J. Syst. Evol. Microbiol.">
        <title>The Global Catalogue of Microorganisms (GCM) 10K type strain sequencing project: providing services to taxonomists for standard genome sequencing and annotation.</title>
        <authorList>
            <consortium name="The Broad Institute Genomics Platform"/>
            <consortium name="The Broad Institute Genome Sequencing Center for Infectious Disease"/>
            <person name="Wu L."/>
            <person name="Ma J."/>
        </authorList>
    </citation>
    <scope>NUCLEOTIDE SEQUENCE [LARGE SCALE GENOMIC DNA]</scope>
    <source>
        <strain evidence="5">CCM 7403</strain>
    </source>
</reference>
<dbReference type="InterPro" id="IPR036514">
    <property type="entry name" value="SGNH_hydro_sf"/>
</dbReference>
<dbReference type="Gene3D" id="3.40.50.1110">
    <property type="entry name" value="SGNH hydrolase"/>
    <property type="match status" value="1"/>
</dbReference>
<name>A0A4P7UDY0_9ACTN</name>
<dbReference type="AlphaFoldDB" id="A0A4P7UDY0"/>
<feature type="region of interest" description="Disordered" evidence="1">
    <location>
        <begin position="1"/>
        <end position="25"/>
    </location>
</feature>
<evidence type="ECO:0008006" key="6">
    <source>
        <dbReference type="Google" id="ProtNLM"/>
    </source>
</evidence>
<gene>
    <name evidence="3" type="ORF">E2C04_12055</name>
    <name evidence="2" type="ORF">GCM10007231_30620</name>
</gene>